<evidence type="ECO:0000313" key="1">
    <source>
        <dbReference type="EMBL" id="KAF5904759.1"/>
    </source>
</evidence>
<comment type="caution">
    <text evidence="1">The sequence shown here is derived from an EMBL/GenBank/DDBJ whole genome shotgun (WGS) entry which is preliminary data.</text>
</comment>
<gene>
    <name evidence="1" type="primary">Atp7b</name>
    <name evidence="1" type="ORF">DAT39_005473</name>
</gene>
<reference evidence="1" key="1">
    <citation type="submission" date="2020-07" db="EMBL/GenBank/DDBJ databases">
        <title>Clarias magur genome sequencing, assembly and annotation.</title>
        <authorList>
            <person name="Kushwaha B."/>
            <person name="Kumar R."/>
            <person name="Das P."/>
            <person name="Joshi C.G."/>
            <person name="Kumar D."/>
            <person name="Nagpure N.S."/>
            <person name="Pandey M."/>
            <person name="Agarwal S."/>
            <person name="Srivastava S."/>
            <person name="Singh M."/>
            <person name="Sahoo L."/>
            <person name="Jayasankar P."/>
            <person name="Meher P.K."/>
            <person name="Koringa P.G."/>
            <person name="Iquebal M.A."/>
            <person name="Das S.P."/>
            <person name="Bit A."/>
            <person name="Patnaik S."/>
            <person name="Patel N."/>
            <person name="Shah T.M."/>
            <person name="Hinsu A."/>
            <person name="Jena J.K."/>
        </authorList>
    </citation>
    <scope>NUCLEOTIDE SEQUENCE</scope>
    <source>
        <strain evidence="1">CIFAMagur01</strain>
        <tissue evidence="1">Testis</tissue>
    </source>
</reference>
<feature type="non-terminal residue" evidence="1">
    <location>
        <position position="69"/>
    </location>
</feature>
<sequence length="69" mass="7225">MRANSFENEMKVVLRDSVRADVTGEGGAPTGSLNGPGSFAYLLGDTLLLTPSPGLVREAFTVHEFIAGS</sequence>
<dbReference type="EMBL" id="QNUK01000052">
    <property type="protein sequence ID" value="KAF5904759.1"/>
    <property type="molecule type" value="Genomic_DNA"/>
</dbReference>
<proteinExistence type="predicted"/>
<accession>A0A8J4U562</accession>
<dbReference type="Proteomes" id="UP000727407">
    <property type="component" value="Unassembled WGS sequence"/>
</dbReference>
<evidence type="ECO:0000313" key="2">
    <source>
        <dbReference type="Proteomes" id="UP000727407"/>
    </source>
</evidence>
<protein>
    <submittedName>
        <fullName evidence="1">Copper-transporting ATPase 2</fullName>
    </submittedName>
</protein>
<keyword evidence="2" id="KW-1185">Reference proteome</keyword>
<name>A0A8J4U562_CLAMG</name>
<dbReference type="AlphaFoldDB" id="A0A8J4U562"/>
<organism evidence="1 2">
    <name type="scientific">Clarias magur</name>
    <name type="common">Asian catfish</name>
    <name type="synonym">Macropteronotus magur</name>
    <dbReference type="NCBI Taxonomy" id="1594786"/>
    <lineage>
        <taxon>Eukaryota</taxon>
        <taxon>Metazoa</taxon>
        <taxon>Chordata</taxon>
        <taxon>Craniata</taxon>
        <taxon>Vertebrata</taxon>
        <taxon>Euteleostomi</taxon>
        <taxon>Actinopterygii</taxon>
        <taxon>Neopterygii</taxon>
        <taxon>Teleostei</taxon>
        <taxon>Ostariophysi</taxon>
        <taxon>Siluriformes</taxon>
        <taxon>Clariidae</taxon>
        <taxon>Clarias</taxon>
    </lineage>
</organism>